<dbReference type="Proteomes" id="UP000034805">
    <property type="component" value="Unassembled WGS sequence"/>
</dbReference>
<comment type="caution">
    <text evidence="2">The sequence shown here is derived from an EMBL/GenBank/DDBJ whole genome shotgun (WGS) entry which is preliminary data.</text>
</comment>
<evidence type="ECO:0000313" key="3">
    <source>
        <dbReference type="Proteomes" id="UP000034805"/>
    </source>
</evidence>
<sequence>MFAANHPVQIKSEAEEGDEDEDEDVVILERPVDSRDRVPTEAAAHPSGWRTYPEAGGSAPSAFEDDHNAAPSVARAHTPAGDQRTPLQEDSYPADHRAHLEKEVLVATAPEPVGPVDAGHEIVVGTQHSADGGVDAAAAPSQEQPLQQSAPPPPPPLLPLTPDAVEAVVEQRAPQEPPPAQPLEV</sequence>
<feature type="compositionally biased region" description="Pro residues" evidence="1">
    <location>
        <begin position="150"/>
        <end position="159"/>
    </location>
</feature>
<reference evidence="2 3" key="1">
    <citation type="submission" date="2015-08" db="EMBL/GenBank/DDBJ databases">
        <title>The genome of the Asian arowana (Scleropages formosus).</title>
        <authorList>
            <person name="Tan M.H."/>
            <person name="Gan H.M."/>
            <person name="Croft L.J."/>
            <person name="Austin C.M."/>
        </authorList>
    </citation>
    <scope>NUCLEOTIDE SEQUENCE [LARGE SCALE GENOMIC DNA]</scope>
    <source>
        <strain evidence="2">Aro1</strain>
    </source>
</reference>
<protein>
    <submittedName>
        <fullName evidence="2">Uncharacterized protein</fullName>
    </submittedName>
</protein>
<feature type="compositionally biased region" description="Pro residues" evidence="1">
    <location>
        <begin position="175"/>
        <end position="185"/>
    </location>
</feature>
<feature type="compositionally biased region" description="Low complexity" evidence="1">
    <location>
        <begin position="136"/>
        <end position="149"/>
    </location>
</feature>
<feature type="compositionally biased region" description="Basic and acidic residues" evidence="1">
    <location>
        <begin position="30"/>
        <end position="39"/>
    </location>
</feature>
<feature type="non-terminal residue" evidence="2">
    <location>
        <position position="185"/>
    </location>
</feature>
<accession>A0A0P7V5M8</accession>
<dbReference type="AlphaFoldDB" id="A0A0P7V5M8"/>
<evidence type="ECO:0000313" key="2">
    <source>
        <dbReference type="EMBL" id="KPP77430.1"/>
    </source>
</evidence>
<feature type="region of interest" description="Disordered" evidence="1">
    <location>
        <begin position="1"/>
        <end position="98"/>
    </location>
</feature>
<gene>
    <name evidence="2" type="ORF">Z043_103146</name>
</gene>
<proteinExistence type="predicted"/>
<name>A0A0P7V5M8_SCLFO</name>
<organism evidence="2 3">
    <name type="scientific">Scleropages formosus</name>
    <name type="common">Asian bonytongue</name>
    <name type="synonym">Osteoglossum formosum</name>
    <dbReference type="NCBI Taxonomy" id="113540"/>
    <lineage>
        <taxon>Eukaryota</taxon>
        <taxon>Metazoa</taxon>
        <taxon>Chordata</taxon>
        <taxon>Craniata</taxon>
        <taxon>Vertebrata</taxon>
        <taxon>Euteleostomi</taxon>
        <taxon>Actinopterygii</taxon>
        <taxon>Neopterygii</taxon>
        <taxon>Teleostei</taxon>
        <taxon>Osteoglossocephala</taxon>
        <taxon>Osteoglossomorpha</taxon>
        <taxon>Osteoglossiformes</taxon>
        <taxon>Osteoglossidae</taxon>
        <taxon>Scleropages</taxon>
    </lineage>
</organism>
<feature type="compositionally biased region" description="Acidic residues" evidence="1">
    <location>
        <begin position="15"/>
        <end position="26"/>
    </location>
</feature>
<evidence type="ECO:0000256" key="1">
    <source>
        <dbReference type="SAM" id="MobiDB-lite"/>
    </source>
</evidence>
<feature type="region of interest" description="Disordered" evidence="1">
    <location>
        <begin position="124"/>
        <end position="185"/>
    </location>
</feature>
<dbReference type="EMBL" id="JARO02000779">
    <property type="protein sequence ID" value="KPP77430.1"/>
    <property type="molecule type" value="Genomic_DNA"/>
</dbReference>